<evidence type="ECO:0000313" key="2">
    <source>
        <dbReference type="EMBL" id="SVE29311.1"/>
    </source>
</evidence>
<protein>
    <recommendedName>
        <fullName evidence="1">4Fe4S-binding SPASM domain-containing protein</fullName>
    </recommendedName>
</protein>
<dbReference type="InterPro" id="IPR023885">
    <property type="entry name" value="4Fe4S-binding_SPASM_dom"/>
</dbReference>
<dbReference type="EMBL" id="UINC01207289">
    <property type="protein sequence ID" value="SVE29311.1"/>
    <property type="molecule type" value="Genomic_DNA"/>
</dbReference>
<accession>A0A383CAY2</accession>
<reference evidence="2" key="1">
    <citation type="submission" date="2018-05" db="EMBL/GenBank/DDBJ databases">
        <authorList>
            <person name="Lanie J.A."/>
            <person name="Ng W.-L."/>
            <person name="Kazmierczak K.M."/>
            <person name="Andrzejewski T.M."/>
            <person name="Davidsen T.M."/>
            <person name="Wayne K.J."/>
            <person name="Tettelin H."/>
            <person name="Glass J.I."/>
            <person name="Rusch D."/>
            <person name="Podicherti R."/>
            <person name="Tsui H.-C.T."/>
            <person name="Winkler M.E."/>
        </authorList>
    </citation>
    <scope>NUCLEOTIDE SEQUENCE</scope>
</reference>
<dbReference type="SUPFAM" id="SSF102114">
    <property type="entry name" value="Radical SAM enzymes"/>
    <property type="match status" value="1"/>
</dbReference>
<sequence length="241" mass="27768">RLKSVFGSGLFYVGVSLEGDEELHDRVTTIPGSFRKTRTGLERLVQARKSMGSRFPLIHLTCVIGYDNLMDLVPLYNYAEKLGVNVCNYVLNNPSTYWHGKNYDQDHFLRKPTPEVEEIDPVDLKGQLDLLIRKSKSYNSGLRFSPNYITPEEIVRYYSNRSSYKDYRCYIPWTKVAVSGYGDVFSCPHFRMGSVHEGKDPMDWNSGRAKEFRELLKKEKIFPGCLGCCQSEYVGQQDDTR</sequence>
<feature type="non-terminal residue" evidence="2">
    <location>
        <position position="241"/>
    </location>
</feature>
<feature type="non-terminal residue" evidence="2">
    <location>
        <position position="1"/>
    </location>
</feature>
<name>A0A383CAY2_9ZZZZ</name>
<organism evidence="2">
    <name type="scientific">marine metagenome</name>
    <dbReference type="NCBI Taxonomy" id="408172"/>
    <lineage>
        <taxon>unclassified sequences</taxon>
        <taxon>metagenomes</taxon>
        <taxon>ecological metagenomes</taxon>
    </lineage>
</organism>
<dbReference type="CDD" id="cd21109">
    <property type="entry name" value="SPASM"/>
    <property type="match status" value="1"/>
</dbReference>
<dbReference type="InterPro" id="IPR013785">
    <property type="entry name" value="Aldolase_TIM"/>
</dbReference>
<feature type="domain" description="4Fe4S-binding SPASM" evidence="1">
    <location>
        <begin position="169"/>
        <end position="228"/>
    </location>
</feature>
<dbReference type="AlphaFoldDB" id="A0A383CAY2"/>
<dbReference type="Pfam" id="PF13186">
    <property type="entry name" value="SPASM"/>
    <property type="match status" value="1"/>
</dbReference>
<dbReference type="InterPro" id="IPR058240">
    <property type="entry name" value="rSAM_sf"/>
</dbReference>
<proteinExistence type="predicted"/>
<evidence type="ECO:0000259" key="1">
    <source>
        <dbReference type="Pfam" id="PF13186"/>
    </source>
</evidence>
<gene>
    <name evidence="2" type="ORF">METZ01_LOCUS482165</name>
</gene>
<dbReference type="Gene3D" id="3.20.20.70">
    <property type="entry name" value="Aldolase class I"/>
    <property type="match status" value="1"/>
</dbReference>